<proteinExistence type="predicted"/>
<reference evidence="2 3" key="1">
    <citation type="journal article" date="2021" name="Sci. Rep.">
        <title>The genome of the diatom Chaetoceros tenuissimus carries an ancient integrated fragment of an extant virus.</title>
        <authorList>
            <person name="Hongo Y."/>
            <person name="Kimura K."/>
            <person name="Takaki Y."/>
            <person name="Yoshida Y."/>
            <person name="Baba S."/>
            <person name="Kobayashi G."/>
            <person name="Nagasaki K."/>
            <person name="Hano T."/>
            <person name="Tomaru Y."/>
        </authorList>
    </citation>
    <scope>NUCLEOTIDE SEQUENCE [LARGE SCALE GENOMIC DNA]</scope>
    <source>
        <strain evidence="2 3">NIES-3715</strain>
    </source>
</reference>
<name>A0AAD3CKL6_9STRA</name>
<organism evidence="2 3">
    <name type="scientific">Chaetoceros tenuissimus</name>
    <dbReference type="NCBI Taxonomy" id="426638"/>
    <lineage>
        <taxon>Eukaryota</taxon>
        <taxon>Sar</taxon>
        <taxon>Stramenopiles</taxon>
        <taxon>Ochrophyta</taxon>
        <taxon>Bacillariophyta</taxon>
        <taxon>Coscinodiscophyceae</taxon>
        <taxon>Chaetocerotophycidae</taxon>
        <taxon>Chaetocerotales</taxon>
        <taxon>Chaetocerotaceae</taxon>
        <taxon>Chaetoceros</taxon>
    </lineage>
</organism>
<dbReference type="EMBL" id="BLLK01000023">
    <property type="protein sequence ID" value="GFH47394.1"/>
    <property type="molecule type" value="Genomic_DNA"/>
</dbReference>
<accession>A0AAD3CKL6</accession>
<keyword evidence="3" id="KW-1185">Reference proteome</keyword>
<feature type="compositionally biased region" description="Low complexity" evidence="1">
    <location>
        <begin position="117"/>
        <end position="132"/>
    </location>
</feature>
<dbReference type="AlphaFoldDB" id="A0AAD3CKL6"/>
<gene>
    <name evidence="2" type="ORF">CTEN210_03869</name>
</gene>
<evidence type="ECO:0000256" key="1">
    <source>
        <dbReference type="SAM" id="MobiDB-lite"/>
    </source>
</evidence>
<sequence length="145" mass="16370">MEMKLEQHLVFSKDDLTEKLMHFEPTEQCKKKDPENDICADLNGRCKVDCEDDEDFVCVPGLCSYDRYWDKPTKSPKMRALMMEEEAEVVDIEITSDGNTARKMKATNALSEKGKGSKASKAPKTTKAPKSSCACRVPRKRGCKN</sequence>
<comment type="caution">
    <text evidence="2">The sequence shown here is derived from an EMBL/GenBank/DDBJ whole genome shotgun (WGS) entry which is preliminary data.</text>
</comment>
<feature type="region of interest" description="Disordered" evidence="1">
    <location>
        <begin position="106"/>
        <end position="145"/>
    </location>
</feature>
<dbReference type="Proteomes" id="UP001054902">
    <property type="component" value="Unassembled WGS sequence"/>
</dbReference>
<evidence type="ECO:0000313" key="3">
    <source>
        <dbReference type="Proteomes" id="UP001054902"/>
    </source>
</evidence>
<protein>
    <submittedName>
        <fullName evidence="2">Uncharacterized protein</fullName>
    </submittedName>
</protein>
<evidence type="ECO:0000313" key="2">
    <source>
        <dbReference type="EMBL" id="GFH47394.1"/>
    </source>
</evidence>